<keyword evidence="1" id="KW-0812">Transmembrane</keyword>
<sequence length="441" mass="50922">MKRVLIITPNWPPISCPDMHRVRMSLSFFNEFAWEPLILKINPNEQEGIKDEALEKSIPHGTKIWQAGCLYKSWTRWFGVNSVGLRSLFHVAQLGRKIIETAKPDLIYFSTTMFMMMPLGRYWYIKHGIPYIIDFQDPWLSNYYFHLNSAKPPGGYFKYWVSQLIAKHLESFTLHNVSHIISVSPEYPKTLIQRYPWINEDKCTVLPFGAPEKDFEQLPTLKIQQRIFNPNDGNRHWVYVGRGGNDMALALKSLFLGIQSARLQNPEPWQSVKLHFVGTSYASDNRAVKTVEPIAQELGVADLVEEHLHRIPYFEALQTLVDSDAILLIGSQDPSYTASKLYPCILAKKPIFAIFHQQSSVVEILNQCHAGRVVTFRESDHPNELLPRIIPQLQWLLSMPKGYQPDTDWKAFQPYTAKEMTRRQCAVFDQVLMATSQDKLL</sequence>
<keyword evidence="3" id="KW-1185">Reference proteome</keyword>
<dbReference type="Gene3D" id="3.40.50.2000">
    <property type="entry name" value="Glycogen Phosphorylase B"/>
    <property type="match status" value="1"/>
</dbReference>
<gene>
    <name evidence="2" type="ORF">NIES37_58710</name>
</gene>
<keyword evidence="1" id="KW-1133">Transmembrane helix</keyword>
<keyword evidence="1" id="KW-0472">Membrane</keyword>
<dbReference type="Proteomes" id="UP000218785">
    <property type="component" value="Chromosome"/>
</dbReference>
<dbReference type="KEGG" id="ttq:NIES37_58710"/>
<reference evidence="2 3" key="1">
    <citation type="submission" date="2017-06" db="EMBL/GenBank/DDBJ databases">
        <title>Genome sequencing of cyanobaciteial culture collection at National Institute for Environmental Studies (NIES).</title>
        <authorList>
            <person name="Hirose Y."/>
            <person name="Shimura Y."/>
            <person name="Fujisawa T."/>
            <person name="Nakamura Y."/>
            <person name="Kawachi M."/>
        </authorList>
    </citation>
    <scope>NUCLEOTIDE SEQUENCE [LARGE SCALE GENOMIC DNA]</scope>
    <source>
        <strain evidence="2 3">NIES-37</strain>
    </source>
</reference>
<protein>
    <recommendedName>
        <fullName evidence="4">Glycosyltransferase subfamily 4-like N-terminal domain-containing protein</fullName>
    </recommendedName>
</protein>
<proteinExistence type="predicted"/>
<name>A0A1Z4N811_9CYAN</name>
<dbReference type="EMBL" id="AP018248">
    <property type="protein sequence ID" value="BAZ01864.1"/>
    <property type="molecule type" value="Genomic_DNA"/>
</dbReference>
<organism evidence="2 3">
    <name type="scientific">Tolypothrix tenuis PCC 7101</name>
    <dbReference type="NCBI Taxonomy" id="231146"/>
    <lineage>
        <taxon>Bacteria</taxon>
        <taxon>Bacillati</taxon>
        <taxon>Cyanobacteriota</taxon>
        <taxon>Cyanophyceae</taxon>
        <taxon>Nostocales</taxon>
        <taxon>Tolypothrichaceae</taxon>
        <taxon>Tolypothrix</taxon>
    </lineage>
</organism>
<evidence type="ECO:0000313" key="3">
    <source>
        <dbReference type="Proteomes" id="UP000218785"/>
    </source>
</evidence>
<accession>A0A1Z4N811</accession>
<dbReference type="AlphaFoldDB" id="A0A1Z4N811"/>
<evidence type="ECO:0000256" key="1">
    <source>
        <dbReference type="SAM" id="Phobius"/>
    </source>
</evidence>
<dbReference type="SUPFAM" id="SSF53756">
    <property type="entry name" value="UDP-Glycosyltransferase/glycogen phosphorylase"/>
    <property type="match status" value="1"/>
</dbReference>
<evidence type="ECO:0008006" key="4">
    <source>
        <dbReference type="Google" id="ProtNLM"/>
    </source>
</evidence>
<evidence type="ECO:0000313" key="2">
    <source>
        <dbReference type="EMBL" id="BAZ01864.1"/>
    </source>
</evidence>
<feature type="transmembrane region" description="Helical" evidence="1">
    <location>
        <begin position="106"/>
        <end position="124"/>
    </location>
</feature>